<name>A0ACB0YVH9_MELEN</name>
<keyword evidence="2" id="KW-1185">Reference proteome</keyword>
<proteinExistence type="predicted"/>
<sequence>MLVLSNLNKSLTNGRHAIAKFRVFLLYGKSISTIKLEKSFNVLALRNLELLQQEQILQIGWEDRPGGTKSFSSTPIVVLHLFLRKPDGSKTKDLALELLSTLKHYFPEIQKSLTKLFISLSPPLIADFALLPLSTPELPCHNFRRSYVAYCDWMEQPFRDEIIWVGKLKYFLYVTRVVVSVPNRAEEPRIFLVLFRITEEFPGTNNPICGTFFLHFSSL</sequence>
<evidence type="ECO:0000313" key="2">
    <source>
        <dbReference type="Proteomes" id="UP001497535"/>
    </source>
</evidence>
<accession>A0ACB0YVH9</accession>
<organism evidence="1 2">
    <name type="scientific">Meloidogyne enterolobii</name>
    <name type="common">Root-knot nematode worm</name>
    <name type="synonym">Meloidogyne mayaguensis</name>
    <dbReference type="NCBI Taxonomy" id="390850"/>
    <lineage>
        <taxon>Eukaryota</taxon>
        <taxon>Metazoa</taxon>
        <taxon>Ecdysozoa</taxon>
        <taxon>Nematoda</taxon>
        <taxon>Chromadorea</taxon>
        <taxon>Rhabditida</taxon>
        <taxon>Tylenchina</taxon>
        <taxon>Tylenchomorpha</taxon>
        <taxon>Tylenchoidea</taxon>
        <taxon>Meloidogynidae</taxon>
        <taxon>Meloidogyninae</taxon>
        <taxon>Meloidogyne</taxon>
    </lineage>
</organism>
<gene>
    <name evidence="1" type="ORF">MENTE1834_LOCUS17222</name>
</gene>
<dbReference type="EMBL" id="CAVMJV010000019">
    <property type="protein sequence ID" value="CAK5065110.1"/>
    <property type="molecule type" value="Genomic_DNA"/>
</dbReference>
<evidence type="ECO:0000313" key="1">
    <source>
        <dbReference type="EMBL" id="CAK5065110.1"/>
    </source>
</evidence>
<dbReference type="Proteomes" id="UP001497535">
    <property type="component" value="Unassembled WGS sequence"/>
</dbReference>
<reference evidence="1" key="1">
    <citation type="submission" date="2023-11" db="EMBL/GenBank/DDBJ databases">
        <authorList>
            <person name="Poullet M."/>
        </authorList>
    </citation>
    <scope>NUCLEOTIDE SEQUENCE</scope>
    <source>
        <strain evidence="1">E1834</strain>
    </source>
</reference>
<protein>
    <submittedName>
        <fullName evidence="1">Uncharacterized protein</fullName>
    </submittedName>
</protein>
<comment type="caution">
    <text evidence="1">The sequence shown here is derived from an EMBL/GenBank/DDBJ whole genome shotgun (WGS) entry which is preliminary data.</text>
</comment>